<protein>
    <submittedName>
        <fullName evidence="1">9868_t:CDS:1</fullName>
    </submittedName>
</protein>
<evidence type="ECO:0000313" key="1">
    <source>
        <dbReference type="EMBL" id="CAG8676765.1"/>
    </source>
</evidence>
<feature type="non-terminal residue" evidence="1">
    <location>
        <position position="1"/>
    </location>
</feature>
<sequence length="222" mass="26023">WARSLGDIYGVHMGQQYWIIFTSDKVVGDLLQKRGGKCSTRIPSYNIHDVLTRGRNIISCPYNERYKMIISIMYEILQRNVKKKFKLLDDEFRILMQNLYKASVKTEDAFYPKYYFQLASLNIISILCSNKRKKWLPDNNLYNKLIENRDIVEAFYRKLINEVMDDKEKKPCFIRDLLHKKDEEVLDELDVIYITSSMFAAGSDTISASLTWLTAALANNPH</sequence>
<proteinExistence type="predicted"/>
<comment type="caution">
    <text evidence="1">The sequence shown here is derived from an EMBL/GenBank/DDBJ whole genome shotgun (WGS) entry which is preliminary data.</text>
</comment>
<feature type="non-terminal residue" evidence="1">
    <location>
        <position position="222"/>
    </location>
</feature>
<accession>A0ACA9NV65</accession>
<gene>
    <name evidence="1" type="ORF">DHETER_LOCUS10444</name>
</gene>
<keyword evidence="2" id="KW-1185">Reference proteome</keyword>
<dbReference type="Proteomes" id="UP000789702">
    <property type="component" value="Unassembled WGS sequence"/>
</dbReference>
<reference evidence="1" key="1">
    <citation type="submission" date="2021-06" db="EMBL/GenBank/DDBJ databases">
        <authorList>
            <person name="Kallberg Y."/>
            <person name="Tangrot J."/>
            <person name="Rosling A."/>
        </authorList>
    </citation>
    <scope>NUCLEOTIDE SEQUENCE</scope>
    <source>
        <strain evidence="1">IL203A</strain>
    </source>
</reference>
<name>A0ACA9NV65_9GLOM</name>
<dbReference type="EMBL" id="CAJVPU010020450">
    <property type="protein sequence ID" value="CAG8676765.1"/>
    <property type="molecule type" value="Genomic_DNA"/>
</dbReference>
<evidence type="ECO:0000313" key="2">
    <source>
        <dbReference type="Proteomes" id="UP000789702"/>
    </source>
</evidence>
<organism evidence="1 2">
    <name type="scientific">Dentiscutata heterogama</name>
    <dbReference type="NCBI Taxonomy" id="1316150"/>
    <lineage>
        <taxon>Eukaryota</taxon>
        <taxon>Fungi</taxon>
        <taxon>Fungi incertae sedis</taxon>
        <taxon>Mucoromycota</taxon>
        <taxon>Glomeromycotina</taxon>
        <taxon>Glomeromycetes</taxon>
        <taxon>Diversisporales</taxon>
        <taxon>Gigasporaceae</taxon>
        <taxon>Dentiscutata</taxon>
    </lineage>
</organism>